<protein>
    <recommendedName>
        <fullName evidence="11">Major facilitator superfamily (MFS) profile domain-containing protein</fullName>
    </recommendedName>
</protein>
<feature type="signal peptide" evidence="8">
    <location>
        <begin position="1"/>
        <end position="20"/>
    </location>
</feature>
<dbReference type="InterPro" id="IPR050382">
    <property type="entry name" value="MFS_Na/Anion_cotransporter"/>
</dbReference>
<reference evidence="9 10" key="1">
    <citation type="submission" date="2013-11" db="EMBL/GenBank/DDBJ databases">
        <title>Draft genome of the bovine lungworm Dictyocaulus viviparus.</title>
        <authorList>
            <person name="Mitreva M."/>
        </authorList>
    </citation>
    <scope>NUCLEOTIDE SEQUENCE [LARGE SCALE GENOMIC DNA]</scope>
    <source>
        <strain evidence="9 10">HannoverDv2000</strain>
    </source>
</reference>
<keyword evidence="2" id="KW-0813">Transport</keyword>
<evidence type="ECO:0000256" key="4">
    <source>
        <dbReference type="ARBA" id="ARBA00022847"/>
    </source>
</evidence>
<evidence type="ECO:0000256" key="2">
    <source>
        <dbReference type="ARBA" id="ARBA00022448"/>
    </source>
</evidence>
<keyword evidence="5 7" id="KW-1133">Transmembrane helix</keyword>
<keyword evidence="10" id="KW-1185">Reference proteome</keyword>
<feature type="transmembrane region" description="Helical" evidence="7">
    <location>
        <begin position="61"/>
        <end position="81"/>
    </location>
</feature>
<dbReference type="OrthoDB" id="2985014at2759"/>
<accession>A0A0D8XHY7</accession>
<dbReference type="GO" id="GO:0016020">
    <property type="term" value="C:membrane"/>
    <property type="evidence" value="ECO:0007669"/>
    <property type="project" value="UniProtKB-SubCell"/>
</dbReference>
<feature type="transmembrane region" description="Helical" evidence="7">
    <location>
        <begin position="93"/>
        <end position="113"/>
    </location>
</feature>
<comment type="subcellular location">
    <subcellularLocation>
        <location evidence="1">Membrane</location>
        <topology evidence="1">Multi-pass membrane protein</topology>
    </subcellularLocation>
</comment>
<dbReference type="PANTHER" id="PTHR11662:SF399">
    <property type="entry name" value="FI19708P1-RELATED"/>
    <property type="match status" value="1"/>
</dbReference>
<evidence type="ECO:0000313" key="9">
    <source>
        <dbReference type="EMBL" id="KJH44213.1"/>
    </source>
</evidence>
<evidence type="ECO:0000313" key="10">
    <source>
        <dbReference type="Proteomes" id="UP000053766"/>
    </source>
</evidence>
<feature type="transmembrane region" description="Helical" evidence="7">
    <location>
        <begin position="28"/>
        <end position="49"/>
    </location>
</feature>
<dbReference type="AlphaFoldDB" id="A0A0D8XHY7"/>
<organism evidence="9 10">
    <name type="scientific">Dictyocaulus viviparus</name>
    <name type="common">Bovine lungworm</name>
    <dbReference type="NCBI Taxonomy" id="29172"/>
    <lineage>
        <taxon>Eukaryota</taxon>
        <taxon>Metazoa</taxon>
        <taxon>Ecdysozoa</taxon>
        <taxon>Nematoda</taxon>
        <taxon>Chromadorea</taxon>
        <taxon>Rhabditida</taxon>
        <taxon>Rhabditina</taxon>
        <taxon>Rhabditomorpha</taxon>
        <taxon>Strongyloidea</taxon>
        <taxon>Metastrongylidae</taxon>
        <taxon>Dictyocaulus</taxon>
    </lineage>
</organism>
<gene>
    <name evidence="9" type="ORF">DICVIV_09757</name>
</gene>
<reference evidence="10" key="2">
    <citation type="journal article" date="2016" name="Sci. Rep.">
        <title>Dictyocaulus viviparus genome, variome and transcriptome elucidate lungworm biology and support future intervention.</title>
        <authorList>
            <person name="McNulty S.N."/>
            <person name="Strube C."/>
            <person name="Rosa B.A."/>
            <person name="Martin J.C."/>
            <person name="Tyagi R."/>
            <person name="Choi Y.J."/>
            <person name="Wang Q."/>
            <person name="Hallsworth Pepin K."/>
            <person name="Zhang X."/>
            <person name="Ozersky P."/>
            <person name="Wilson R.K."/>
            <person name="Sternberg P.W."/>
            <person name="Gasser R.B."/>
            <person name="Mitreva M."/>
        </authorList>
    </citation>
    <scope>NUCLEOTIDE SEQUENCE [LARGE SCALE GENOMIC DNA]</scope>
    <source>
        <strain evidence="10">HannoverDv2000</strain>
    </source>
</reference>
<evidence type="ECO:0000256" key="5">
    <source>
        <dbReference type="ARBA" id="ARBA00022989"/>
    </source>
</evidence>
<name>A0A0D8XHY7_DICVI</name>
<dbReference type="PANTHER" id="PTHR11662">
    <property type="entry name" value="SOLUTE CARRIER FAMILY 17"/>
    <property type="match status" value="1"/>
</dbReference>
<dbReference type="EMBL" id="KN716490">
    <property type="protein sequence ID" value="KJH44213.1"/>
    <property type="molecule type" value="Genomic_DNA"/>
</dbReference>
<evidence type="ECO:0000256" key="1">
    <source>
        <dbReference type="ARBA" id="ARBA00004141"/>
    </source>
</evidence>
<keyword evidence="6 7" id="KW-0472">Membrane</keyword>
<evidence type="ECO:0008006" key="11">
    <source>
        <dbReference type="Google" id="ProtNLM"/>
    </source>
</evidence>
<dbReference type="GO" id="GO:0015293">
    <property type="term" value="F:symporter activity"/>
    <property type="evidence" value="ECO:0007669"/>
    <property type="project" value="UniProtKB-KW"/>
</dbReference>
<dbReference type="InterPro" id="IPR036259">
    <property type="entry name" value="MFS_trans_sf"/>
</dbReference>
<keyword evidence="4" id="KW-0769">Symport</keyword>
<evidence type="ECO:0000256" key="7">
    <source>
        <dbReference type="SAM" id="Phobius"/>
    </source>
</evidence>
<sequence>MFSALLGQAIFLVLSGYCECGQEVMVVIFLTAGMAISGLQYSGFVVNYLDIAPSFSGTVMGMGNTISCLAGIVSPIVTSALTPNSTQEEWQSVLWFTAGILATGSLIFALFASGEVQEWAKHKGGDSPDELPLKAVEVTMERDTR</sequence>
<dbReference type="Proteomes" id="UP000053766">
    <property type="component" value="Unassembled WGS sequence"/>
</dbReference>
<keyword evidence="8" id="KW-0732">Signal</keyword>
<feature type="chain" id="PRO_5002335666" description="Major facilitator superfamily (MFS) profile domain-containing protein" evidence="8">
    <location>
        <begin position="21"/>
        <end position="145"/>
    </location>
</feature>
<proteinExistence type="predicted"/>
<evidence type="ECO:0000256" key="3">
    <source>
        <dbReference type="ARBA" id="ARBA00022692"/>
    </source>
</evidence>
<dbReference type="GO" id="GO:0006820">
    <property type="term" value="P:monoatomic anion transport"/>
    <property type="evidence" value="ECO:0007669"/>
    <property type="project" value="TreeGrafter"/>
</dbReference>
<dbReference type="Gene3D" id="1.20.1250.20">
    <property type="entry name" value="MFS general substrate transporter like domains"/>
    <property type="match status" value="1"/>
</dbReference>
<keyword evidence="3 7" id="KW-0812">Transmembrane</keyword>
<dbReference type="FunFam" id="1.20.1250.20:FF:000003">
    <property type="entry name" value="Solute carrier family 17 member 3"/>
    <property type="match status" value="1"/>
</dbReference>
<evidence type="ECO:0000256" key="8">
    <source>
        <dbReference type="SAM" id="SignalP"/>
    </source>
</evidence>
<dbReference type="STRING" id="29172.A0A0D8XHY7"/>
<evidence type="ECO:0000256" key="6">
    <source>
        <dbReference type="ARBA" id="ARBA00023136"/>
    </source>
</evidence>
<dbReference type="SUPFAM" id="SSF103473">
    <property type="entry name" value="MFS general substrate transporter"/>
    <property type="match status" value="1"/>
</dbReference>